<evidence type="ECO:0000313" key="12">
    <source>
        <dbReference type="Proteomes" id="UP000030533"/>
    </source>
</evidence>
<comment type="function">
    <text evidence="10">Catalyzes the reversible formation of acyl-phosphate (acyl-PO(4)) from acyl-[acyl-carrier-protein] (acyl-ACP). This enzyme utilizes acyl-ACP as fatty acyl donor, but not acyl-CoA.</text>
</comment>
<dbReference type="Gene3D" id="3.40.718.10">
    <property type="entry name" value="Isopropylmalate Dehydrogenase"/>
    <property type="match status" value="1"/>
</dbReference>
<reference evidence="12" key="1">
    <citation type="journal article" date="2014" name="Sci. Data">
        <title>Genomes of diverse isolates of the marine cyanobacterium Prochlorococcus.</title>
        <authorList>
            <person name="Biller S."/>
            <person name="Berube P."/>
            <person name="Thompson J."/>
            <person name="Kelly L."/>
            <person name="Roggensack S."/>
            <person name="Awad L."/>
            <person name="Roache-Johnson K."/>
            <person name="Ding H."/>
            <person name="Giovannoni S.J."/>
            <person name="Moore L.R."/>
            <person name="Chisholm S.W."/>
        </authorList>
    </citation>
    <scope>NUCLEOTIDE SEQUENCE [LARGE SCALE GENOMIC DNA]</scope>
    <source>
        <strain evidence="12">MIT 9314</strain>
    </source>
</reference>
<dbReference type="GO" id="GO:0043811">
    <property type="term" value="F:phosphate:acyl-[acyl carrier protein] acyltransferase activity"/>
    <property type="evidence" value="ECO:0007669"/>
    <property type="project" value="UniProtKB-UniRule"/>
</dbReference>
<accession>A0A0A2AH97</accession>
<keyword evidence="7 10" id="KW-1208">Phospholipid metabolism</keyword>
<evidence type="ECO:0000256" key="2">
    <source>
        <dbReference type="ARBA" id="ARBA00022490"/>
    </source>
</evidence>
<organism evidence="11 12">
    <name type="scientific">Prochlorococcus marinus str. MIT 9314</name>
    <dbReference type="NCBI Taxonomy" id="167548"/>
    <lineage>
        <taxon>Bacteria</taxon>
        <taxon>Bacillati</taxon>
        <taxon>Cyanobacteriota</taxon>
        <taxon>Cyanophyceae</taxon>
        <taxon>Synechococcales</taxon>
        <taxon>Prochlorococcaceae</taxon>
        <taxon>Prochlorococcus</taxon>
    </lineage>
</organism>
<comment type="caution">
    <text evidence="11">The sequence shown here is derived from an EMBL/GenBank/DDBJ whole genome shotgun (WGS) entry which is preliminary data.</text>
</comment>
<keyword evidence="6 10" id="KW-0594">Phospholipid biosynthesis</keyword>
<comment type="subunit">
    <text evidence="9 10">Homodimer. Probably interacts with PlsY.</text>
</comment>
<dbReference type="SUPFAM" id="SSF53659">
    <property type="entry name" value="Isocitrate/Isopropylmalate dehydrogenase-like"/>
    <property type="match status" value="1"/>
</dbReference>
<evidence type="ECO:0000313" key="11">
    <source>
        <dbReference type="EMBL" id="KGG01253.1"/>
    </source>
</evidence>
<dbReference type="GO" id="GO:0005737">
    <property type="term" value="C:cytoplasm"/>
    <property type="evidence" value="ECO:0007669"/>
    <property type="project" value="UniProtKB-SubCell"/>
</dbReference>
<dbReference type="Proteomes" id="UP000030533">
    <property type="component" value="Unassembled WGS sequence"/>
</dbReference>
<name>A0A0A2AH97_PROMR</name>
<gene>
    <name evidence="10" type="primary">plsX</name>
    <name evidence="11" type="ORF">EU98_1094</name>
</gene>
<dbReference type="InterPro" id="IPR012281">
    <property type="entry name" value="Phospholipid_synth_PlsX-like"/>
</dbReference>
<dbReference type="PANTHER" id="PTHR30100">
    <property type="entry name" value="FATTY ACID/PHOSPHOLIPID SYNTHESIS PROTEIN PLSX"/>
    <property type="match status" value="1"/>
</dbReference>
<evidence type="ECO:0000256" key="1">
    <source>
        <dbReference type="ARBA" id="ARBA00001232"/>
    </source>
</evidence>
<dbReference type="GO" id="GO:0008654">
    <property type="term" value="P:phospholipid biosynthetic process"/>
    <property type="evidence" value="ECO:0007669"/>
    <property type="project" value="UniProtKB-KW"/>
</dbReference>
<dbReference type="AlphaFoldDB" id="A0A0A2AH97"/>
<dbReference type="UniPathway" id="UPA00085"/>
<dbReference type="EMBL" id="JNAO01000010">
    <property type="protein sequence ID" value="KGG01253.1"/>
    <property type="molecule type" value="Genomic_DNA"/>
</dbReference>
<evidence type="ECO:0000256" key="5">
    <source>
        <dbReference type="ARBA" id="ARBA00023098"/>
    </source>
</evidence>
<dbReference type="NCBIfam" id="NF010419">
    <property type="entry name" value="PRK13845.1"/>
    <property type="match status" value="1"/>
</dbReference>
<evidence type="ECO:0000256" key="6">
    <source>
        <dbReference type="ARBA" id="ARBA00023209"/>
    </source>
</evidence>
<protein>
    <recommendedName>
        <fullName evidence="8 10">Phosphate acyltransferase</fullName>
        <ecNumber evidence="8 10">2.3.1.274</ecNumber>
    </recommendedName>
    <alternativeName>
        <fullName evidence="10">Acyl-ACP phosphotransacylase</fullName>
    </alternativeName>
    <alternativeName>
        <fullName evidence="10">Acyl-[acyl-carrier-protein]--phosphate acyltransferase</fullName>
    </alternativeName>
    <alternativeName>
        <fullName evidence="10">Phosphate-acyl-ACP acyltransferase</fullName>
    </alternativeName>
</protein>
<dbReference type="NCBIfam" id="TIGR00182">
    <property type="entry name" value="plsX"/>
    <property type="match status" value="1"/>
</dbReference>
<dbReference type="PANTHER" id="PTHR30100:SF1">
    <property type="entry name" value="PHOSPHATE ACYLTRANSFERASE"/>
    <property type="match status" value="1"/>
</dbReference>
<evidence type="ECO:0000256" key="3">
    <source>
        <dbReference type="ARBA" id="ARBA00022516"/>
    </source>
</evidence>
<evidence type="ECO:0000256" key="10">
    <source>
        <dbReference type="HAMAP-Rule" id="MF_00019"/>
    </source>
</evidence>
<dbReference type="Pfam" id="PF02504">
    <property type="entry name" value="FA_synthesis"/>
    <property type="match status" value="1"/>
</dbReference>
<dbReference type="InterPro" id="IPR003664">
    <property type="entry name" value="FA_synthesis"/>
</dbReference>
<keyword evidence="2 10" id="KW-0963">Cytoplasm</keyword>
<evidence type="ECO:0000256" key="7">
    <source>
        <dbReference type="ARBA" id="ARBA00023264"/>
    </source>
</evidence>
<comment type="pathway">
    <text evidence="10">Lipid metabolism; phospholipid metabolism.</text>
</comment>
<dbReference type="EC" id="2.3.1.274" evidence="8 10"/>
<keyword evidence="4 10" id="KW-0808">Transferase</keyword>
<sequence>MGKETAQKINKPRAIRRLVIWYKRNSAVTSIVDTAASSAATASNVAGNMVSGAGSVVTTASNVAGNVAGNVVSSAESVVNTASSVVSNASSIAKNTLQPLVFDPLKRLQNNDNILNRVEESQSKRIWIAVDGMGGDYAPGPILEGCLEAISRFPINIKFVGKIEKVKVAAEKSGLAQLLENEIENNRLELIDSGEPIGMNEEATAVRKRKSASINVAMDLVRNNKAEAVYSAGNSGAMMASAIFRIGRLKGIERPAIGALFPTRDQTRPVLVLDVGANTDCKPSYLHQFALLGNIYAKDVLQVQKPRIGLLNIGEEECKGNDLSLKTFELLSSEKSFDFGGNCEGRDVLSGSFDVVVCDGFTGNILLKFLESVGGVLLDILRSELPRGRRGKVGSAFLKSNLLRIKKRLDHAEHGGALLLGVNGICVIGHGSSKSLSVVSALRLAHSAVNHGVMDNLNQLQKLQVLNS</sequence>
<keyword evidence="3 10" id="KW-0444">Lipid biosynthesis</keyword>
<evidence type="ECO:0000256" key="9">
    <source>
        <dbReference type="ARBA" id="ARBA00046608"/>
    </source>
</evidence>
<dbReference type="GO" id="GO:0006633">
    <property type="term" value="P:fatty acid biosynthetic process"/>
    <property type="evidence" value="ECO:0007669"/>
    <property type="project" value="UniProtKB-UniRule"/>
</dbReference>
<proteinExistence type="inferred from homology"/>
<comment type="catalytic activity">
    <reaction evidence="1 10">
        <text>a fatty acyl-[ACP] + phosphate = an acyl phosphate + holo-[ACP]</text>
        <dbReference type="Rhea" id="RHEA:42292"/>
        <dbReference type="Rhea" id="RHEA-COMP:9685"/>
        <dbReference type="Rhea" id="RHEA-COMP:14125"/>
        <dbReference type="ChEBI" id="CHEBI:43474"/>
        <dbReference type="ChEBI" id="CHEBI:59918"/>
        <dbReference type="ChEBI" id="CHEBI:64479"/>
        <dbReference type="ChEBI" id="CHEBI:138651"/>
        <dbReference type="EC" id="2.3.1.274"/>
    </reaction>
</comment>
<dbReference type="STRING" id="167548.EU98_1094"/>
<keyword evidence="5 10" id="KW-0443">Lipid metabolism</keyword>
<comment type="subcellular location">
    <subcellularLocation>
        <location evidence="10">Cytoplasm</location>
    </subcellularLocation>
    <text evidence="10">Associated with the membrane possibly through PlsY.</text>
</comment>
<evidence type="ECO:0000256" key="8">
    <source>
        <dbReference type="ARBA" id="ARBA00024069"/>
    </source>
</evidence>
<dbReference type="HAMAP" id="MF_00019">
    <property type="entry name" value="PlsX"/>
    <property type="match status" value="1"/>
</dbReference>
<keyword evidence="11" id="KW-0012">Acyltransferase</keyword>
<dbReference type="RefSeq" id="WP_032515858.1">
    <property type="nucleotide sequence ID" value="NZ_JNAO01000010.1"/>
</dbReference>
<dbReference type="eggNOG" id="COG0416">
    <property type="taxonomic scope" value="Bacteria"/>
</dbReference>
<evidence type="ECO:0000256" key="4">
    <source>
        <dbReference type="ARBA" id="ARBA00022679"/>
    </source>
</evidence>
<comment type="similarity">
    <text evidence="10">Belongs to the PlsX family.</text>
</comment>